<dbReference type="EC" id="2.7.13.3" evidence="6"/>
<keyword evidence="4" id="KW-0812">Transmembrane</keyword>
<feature type="transmembrane region" description="Helical" evidence="4">
    <location>
        <begin position="312"/>
        <end position="332"/>
    </location>
</feature>
<dbReference type="GO" id="GO:0004673">
    <property type="term" value="F:protein histidine kinase activity"/>
    <property type="evidence" value="ECO:0007669"/>
    <property type="project" value="UniProtKB-EC"/>
</dbReference>
<keyword evidence="4" id="KW-1133">Transmembrane helix</keyword>
<evidence type="ECO:0000256" key="1">
    <source>
        <dbReference type="ARBA" id="ARBA00022679"/>
    </source>
</evidence>
<dbReference type="Proteomes" id="UP000035170">
    <property type="component" value="Unassembled WGS sequence"/>
</dbReference>
<dbReference type="Gene3D" id="3.30.565.10">
    <property type="entry name" value="Histidine kinase-like ATPase, C-terminal domain"/>
    <property type="match status" value="1"/>
</dbReference>
<accession>A0A0H2LR11</accession>
<dbReference type="SUPFAM" id="SSF55874">
    <property type="entry name" value="ATPase domain of HSP90 chaperone/DNA topoisomerase II/histidine kinase"/>
    <property type="match status" value="1"/>
</dbReference>
<feature type="transmembrane region" description="Helical" evidence="4">
    <location>
        <begin position="339"/>
        <end position="363"/>
    </location>
</feature>
<name>A0A0H2LR11_VARPD</name>
<gene>
    <name evidence="6" type="primary">liaS7</name>
    <name evidence="6" type="ORF">VPARA_62320</name>
</gene>
<protein>
    <submittedName>
        <fullName evidence="6">Sensor histidine kinase LiaS</fullName>
        <ecNumber evidence="6">2.7.13.3</ecNumber>
    </submittedName>
</protein>
<feature type="transmembrane region" description="Helical" evidence="4">
    <location>
        <begin position="193"/>
        <end position="213"/>
    </location>
</feature>
<comment type="caution">
    <text evidence="6">The sequence shown here is derived from an EMBL/GenBank/DDBJ whole genome shotgun (WGS) entry which is preliminary data.</text>
</comment>
<feature type="domain" description="Histidine kinase/HSP90-like ATPase" evidence="5">
    <location>
        <begin position="531"/>
        <end position="628"/>
    </location>
</feature>
<dbReference type="SUPFAM" id="SSF49785">
    <property type="entry name" value="Galactose-binding domain-like"/>
    <property type="match status" value="1"/>
</dbReference>
<keyword evidence="2 6" id="KW-0418">Kinase</keyword>
<keyword evidence="4" id="KW-0472">Membrane</keyword>
<dbReference type="GO" id="GO:0000160">
    <property type="term" value="P:phosphorelay signal transduction system"/>
    <property type="evidence" value="ECO:0007669"/>
    <property type="project" value="UniProtKB-KW"/>
</dbReference>
<reference evidence="6 7" key="1">
    <citation type="submission" date="2015-03" db="EMBL/GenBank/DDBJ databases">
        <title>Genome sequence of Variovorax paradoxus TBEA6.</title>
        <authorList>
            <person name="Poehlein A."/>
            <person name="Schuldes J."/>
            <person name="Wuebbeler J.H."/>
            <person name="Hiessl S."/>
            <person name="Steinbuechel A."/>
            <person name="Daniel R."/>
        </authorList>
    </citation>
    <scope>NUCLEOTIDE SEQUENCE [LARGE SCALE GENOMIC DNA]</scope>
    <source>
        <strain evidence="6 7">TBEA6</strain>
    </source>
</reference>
<dbReference type="InterPro" id="IPR011623">
    <property type="entry name" value="7TMR_DISM_rcpt_extracell_dom1"/>
</dbReference>
<feature type="transmembrane region" description="Helical" evidence="4">
    <location>
        <begin position="251"/>
        <end position="270"/>
    </location>
</feature>
<dbReference type="PANTHER" id="PTHR24421:SF58">
    <property type="entry name" value="SIGNAL TRANSDUCTION HISTIDINE-PROTEIN KINASE_PHOSPHATASE UHPB"/>
    <property type="match status" value="1"/>
</dbReference>
<proteinExistence type="predicted"/>
<sequence>MAGLNRSAPGTGSARGPGALIFSLLLLLLFTGVGFTWAQPADRVFDRIEAVRADWSAATPPDAGWAPVTLPDLWVKRWPDHEGVVWYRLQWQEPQAVQPVTLMLDSVTMAGAVYVNGILIAQDRHLVEPLSRSWNRARHWTLAPPILHAGHNELLVRVSGMSVYHGGLGQVVVGAPASVLPQFERAEFTRRTLLQGGVGVTLAAVAVFGIVWLLRRSEHLYGWFALFSLLRVPYGYNYIATETWPYPDTATFQFANLSFLLASTTCFVIFSLHFCQLRLPRLGWASLAVSVLGVAALAMTPTPWLAQVRNGVVVSAAALFLIGASLVLWHAWASRRADAVALAVWLLLPMAVATHDCLVYLRVIATNTYYFPAVSSFMLLGMALVLALHLVGGMRLVEQFNVQLHERVKAATARLAEVLRSQHEAELERTRLNERMSLVRDLHDGLGMTLSGHIHALRGRDGEVDNRTLSTLRDINDDLRLLIEGASMDDTDRLAERLAPLRHRSTRLLEAAGITCRWQLIGLEHSRLDARRSLDLLRLLQEALTNVLKHSHASEVTVRLEAMHGQLSVSVADNGRGFEVRTPCAGSAPPVGLGLGSMHARAQRLGGTLAIDAGAQGTTLALQLSLEPVPSPAA</sequence>
<dbReference type="Gene3D" id="2.60.120.260">
    <property type="entry name" value="Galactose-binding domain-like"/>
    <property type="match status" value="1"/>
</dbReference>
<evidence type="ECO:0000259" key="5">
    <source>
        <dbReference type="SMART" id="SM00387"/>
    </source>
</evidence>
<dbReference type="PANTHER" id="PTHR24421">
    <property type="entry name" value="NITRATE/NITRITE SENSOR PROTEIN NARX-RELATED"/>
    <property type="match status" value="1"/>
</dbReference>
<evidence type="ECO:0000256" key="3">
    <source>
        <dbReference type="ARBA" id="ARBA00023012"/>
    </source>
</evidence>
<dbReference type="InterPro" id="IPR003594">
    <property type="entry name" value="HATPase_dom"/>
</dbReference>
<dbReference type="SMART" id="SM00387">
    <property type="entry name" value="HATPase_c"/>
    <property type="match status" value="1"/>
</dbReference>
<dbReference type="Pfam" id="PF07695">
    <property type="entry name" value="7TMR-DISM_7TM"/>
    <property type="match status" value="1"/>
</dbReference>
<evidence type="ECO:0000256" key="4">
    <source>
        <dbReference type="SAM" id="Phobius"/>
    </source>
</evidence>
<dbReference type="InterPro" id="IPR036890">
    <property type="entry name" value="HATPase_C_sf"/>
</dbReference>
<organism evidence="6 7">
    <name type="scientific">Variovorax paradoxus</name>
    <dbReference type="NCBI Taxonomy" id="34073"/>
    <lineage>
        <taxon>Bacteria</taxon>
        <taxon>Pseudomonadati</taxon>
        <taxon>Pseudomonadota</taxon>
        <taxon>Betaproteobacteria</taxon>
        <taxon>Burkholderiales</taxon>
        <taxon>Comamonadaceae</taxon>
        <taxon>Variovorax</taxon>
    </lineage>
</organism>
<keyword evidence="3" id="KW-0902">Two-component regulatory system</keyword>
<evidence type="ECO:0000313" key="7">
    <source>
        <dbReference type="Proteomes" id="UP000035170"/>
    </source>
</evidence>
<dbReference type="InterPro" id="IPR008979">
    <property type="entry name" value="Galactose-bd-like_sf"/>
</dbReference>
<feature type="transmembrane region" description="Helical" evidence="4">
    <location>
        <begin position="282"/>
        <end position="300"/>
    </location>
</feature>
<feature type="transmembrane region" description="Helical" evidence="4">
    <location>
        <begin position="220"/>
        <end position="239"/>
    </location>
</feature>
<dbReference type="Pfam" id="PF02518">
    <property type="entry name" value="HATPase_c"/>
    <property type="match status" value="1"/>
</dbReference>
<dbReference type="InterPro" id="IPR050482">
    <property type="entry name" value="Sensor_HK_TwoCompSys"/>
</dbReference>
<keyword evidence="1 6" id="KW-0808">Transferase</keyword>
<dbReference type="RefSeq" id="WP_053063397.1">
    <property type="nucleotide sequence ID" value="NZ_JZWI01000047.1"/>
</dbReference>
<evidence type="ECO:0000256" key="2">
    <source>
        <dbReference type="ARBA" id="ARBA00022777"/>
    </source>
</evidence>
<feature type="transmembrane region" description="Helical" evidence="4">
    <location>
        <begin position="369"/>
        <end position="391"/>
    </location>
</feature>
<dbReference type="AlphaFoldDB" id="A0A0H2LR11"/>
<dbReference type="PATRIC" id="fig|34073.19.peg.6408"/>
<dbReference type="EMBL" id="JZWI01000047">
    <property type="protein sequence ID" value="KLN52674.1"/>
    <property type="molecule type" value="Genomic_DNA"/>
</dbReference>
<dbReference type="CDD" id="cd16917">
    <property type="entry name" value="HATPase_UhpB-NarQ-NarX-like"/>
    <property type="match status" value="1"/>
</dbReference>
<evidence type="ECO:0000313" key="6">
    <source>
        <dbReference type="EMBL" id="KLN52674.1"/>
    </source>
</evidence>
<keyword evidence="7" id="KW-1185">Reference proteome</keyword>